<dbReference type="OrthoDB" id="2574557at2"/>
<dbReference type="Proteomes" id="UP000076796">
    <property type="component" value="Unassembled WGS sequence"/>
</dbReference>
<keyword evidence="3" id="KW-1185">Reference proteome</keyword>
<comment type="caution">
    <text evidence="2">The sequence shown here is derived from an EMBL/GenBank/DDBJ whole genome shotgun (WGS) entry which is preliminary data.</text>
</comment>
<evidence type="ECO:0000256" key="1">
    <source>
        <dbReference type="SAM" id="Phobius"/>
    </source>
</evidence>
<protein>
    <submittedName>
        <fullName evidence="2">Uncharacterized protein</fullName>
    </submittedName>
</protein>
<sequence length="294" mass="33936">MDGFDILITCTMVLLGLTLVFLIFAKKRMDRNEPVFGWARKQHMQETGQNQTSPSGNVKLKKGSERIIDMLSLEDVKAGIFEKKHNEYCLIVSSDSVNYDLLSEGARQAIILGYSSLYRVIRFPVQILGQAVTQDLRREEERFEINLKKCNTHTRGYNNSVIQHIKERSQEEFRITRKTYYVVSYVPQTGRMGALSPEDRAKDIQDELYQRAWTIVQMLKQCDIQSEILDSLRAMEVLKRALNRDRMVVNPIDDVADREKLSSLYVTIDPTTLPGYEDLVNDVEEVRGYVQEAI</sequence>
<dbReference type="RefSeq" id="WP_063477406.1">
    <property type="nucleotide sequence ID" value="NZ_JBCMWP010000019.1"/>
</dbReference>
<keyword evidence="1" id="KW-0472">Membrane</keyword>
<name>A0A168EWU3_9BACL</name>
<proteinExistence type="predicted"/>
<accession>A0A168EWU3</accession>
<keyword evidence="1" id="KW-0812">Transmembrane</keyword>
<reference evidence="2" key="1">
    <citation type="journal article" date="2016" name="Genome Announc.">
        <title>Draft genomes of two strains of Paenibacillus glucanolyticus with capability to degrade lignocellulose.</title>
        <authorList>
            <person name="Mathews S.L."/>
            <person name="Pawlak J."/>
            <person name="Grunden A.M."/>
        </authorList>
    </citation>
    <scope>NUCLEOTIDE SEQUENCE [LARGE SCALE GENOMIC DNA]</scope>
    <source>
        <strain evidence="2">SLM1</strain>
    </source>
</reference>
<evidence type="ECO:0000313" key="3">
    <source>
        <dbReference type="Proteomes" id="UP000076796"/>
    </source>
</evidence>
<keyword evidence="1" id="KW-1133">Transmembrane helix</keyword>
<dbReference type="EMBL" id="LWMH01000001">
    <property type="protein sequence ID" value="KZS44901.1"/>
    <property type="molecule type" value="Genomic_DNA"/>
</dbReference>
<organism evidence="2 3">
    <name type="scientific">Paenibacillus glucanolyticus</name>
    <dbReference type="NCBI Taxonomy" id="59843"/>
    <lineage>
        <taxon>Bacteria</taxon>
        <taxon>Bacillati</taxon>
        <taxon>Bacillota</taxon>
        <taxon>Bacilli</taxon>
        <taxon>Bacillales</taxon>
        <taxon>Paenibacillaceae</taxon>
        <taxon>Paenibacillus</taxon>
    </lineage>
</organism>
<evidence type="ECO:0000313" key="2">
    <source>
        <dbReference type="EMBL" id="KZS44901.1"/>
    </source>
</evidence>
<feature type="transmembrane region" description="Helical" evidence="1">
    <location>
        <begin position="6"/>
        <end position="25"/>
    </location>
</feature>
<dbReference type="AlphaFoldDB" id="A0A168EWU3"/>
<gene>
    <name evidence="2" type="ORF">AWU65_02650</name>
</gene>